<keyword evidence="17" id="KW-1185">Reference proteome</keyword>
<proteinExistence type="inferred from homology"/>
<evidence type="ECO:0000256" key="12">
    <source>
        <dbReference type="PROSITE-ProRule" id="PRU01360"/>
    </source>
</evidence>
<evidence type="ECO:0000256" key="4">
    <source>
        <dbReference type="ARBA" id="ARBA00022496"/>
    </source>
</evidence>
<reference evidence="16 17" key="1">
    <citation type="submission" date="2018-06" db="EMBL/GenBank/DDBJ databases">
        <title>Genomic Encyclopedia of Type Strains, Phase III (KMG-III): the genomes of soil and plant-associated and newly described type strains.</title>
        <authorList>
            <person name="Whitman W."/>
        </authorList>
    </citation>
    <scope>NUCLEOTIDE SEQUENCE [LARGE SCALE GENOMIC DNA]</scope>
    <source>
        <strain evidence="16 17">CGMCC 1.12504</strain>
    </source>
</reference>
<evidence type="ECO:0000256" key="9">
    <source>
        <dbReference type="ARBA" id="ARBA00023077"/>
    </source>
</evidence>
<keyword evidence="3 12" id="KW-1134">Transmembrane beta strand</keyword>
<keyword evidence="4" id="KW-0410">Iron transport</keyword>
<dbReference type="Gene3D" id="2.40.170.20">
    <property type="entry name" value="TonB-dependent receptor, beta-barrel domain"/>
    <property type="match status" value="1"/>
</dbReference>
<evidence type="ECO:0000256" key="10">
    <source>
        <dbReference type="ARBA" id="ARBA00023136"/>
    </source>
</evidence>
<keyword evidence="6" id="KW-0732">Signal</keyword>
<evidence type="ECO:0000256" key="13">
    <source>
        <dbReference type="RuleBase" id="RU003357"/>
    </source>
</evidence>
<dbReference type="AlphaFoldDB" id="A0A328WS33"/>
<keyword evidence="2 12" id="KW-0813">Transport</keyword>
<dbReference type="InterPro" id="IPR039426">
    <property type="entry name" value="TonB-dep_rcpt-like"/>
</dbReference>
<comment type="subcellular location">
    <subcellularLocation>
        <location evidence="1 12">Cell outer membrane</location>
        <topology evidence="1 12">Multi-pass membrane protein</topology>
    </subcellularLocation>
</comment>
<gene>
    <name evidence="16" type="ORF">B0I10_10697</name>
</gene>
<keyword evidence="16" id="KW-0675">Receptor</keyword>
<dbReference type="InterPro" id="IPR000531">
    <property type="entry name" value="Beta-barrel_TonB"/>
</dbReference>
<dbReference type="PROSITE" id="PS52016">
    <property type="entry name" value="TONB_DEPENDENT_REC_3"/>
    <property type="match status" value="1"/>
</dbReference>
<keyword evidence="5 12" id="KW-0812">Transmembrane</keyword>
<organism evidence="16 17">
    <name type="scientific">Flavobacterium lacus</name>
    <dbReference type="NCBI Taxonomy" id="1353778"/>
    <lineage>
        <taxon>Bacteria</taxon>
        <taxon>Pseudomonadati</taxon>
        <taxon>Bacteroidota</taxon>
        <taxon>Flavobacteriia</taxon>
        <taxon>Flavobacteriales</taxon>
        <taxon>Flavobacteriaceae</taxon>
        <taxon>Flavobacterium</taxon>
    </lineage>
</organism>
<evidence type="ECO:0000256" key="1">
    <source>
        <dbReference type="ARBA" id="ARBA00004571"/>
    </source>
</evidence>
<protein>
    <submittedName>
        <fullName evidence="16">Iron complex outermembrane receptor protein</fullName>
    </submittedName>
</protein>
<evidence type="ECO:0000256" key="7">
    <source>
        <dbReference type="ARBA" id="ARBA00023004"/>
    </source>
</evidence>
<name>A0A328WS33_9FLAO</name>
<comment type="caution">
    <text evidence="16">The sequence shown here is derived from an EMBL/GenBank/DDBJ whole genome shotgun (WGS) entry which is preliminary data.</text>
</comment>
<comment type="similarity">
    <text evidence="12 13">Belongs to the TonB-dependent receptor family.</text>
</comment>
<dbReference type="SUPFAM" id="SSF56935">
    <property type="entry name" value="Porins"/>
    <property type="match status" value="1"/>
</dbReference>
<dbReference type="Pfam" id="PF00593">
    <property type="entry name" value="TonB_dep_Rec_b-barrel"/>
    <property type="match status" value="1"/>
</dbReference>
<keyword evidence="8" id="KW-0406">Ion transport</keyword>
<dbReference type="GO" id="GO:0015344">
    <property type="term" value="F:siderophore uptake transmembrane transporter activity"/>
    <property type="evidence" value="ECO:0007669"/>
    <property type="project" value="TreeGrafter"/>
</dbReference>
<dbReference type="OrthoDB" id="9761152at2"/>
<dbReference type="GO" id="GO:0009279">
    <property type="term" value="C:cell outer membrane"/>
    <property type="evidence" value="ECO:0007669"/>
    <property type="project" value="UniProtKB-SubCell"/>
</dbReference>
<dbReference type="Proteomes" id="UP000249518">
    <property type="component" value="Unassembled WGS sequence"/>
</dbReference>
<feature type="domain" description="TonB-dependent receptor-like beta-barrel" evidence="14">
    <location>
        <begin position="286"/>
        <end position="690"/>
    </location>
</feature>
<accession>A0A328WS33</accession>
<evidence type="ECO:0000256" key="8">
    <source>
        <dbReference type="ARBA" id="ARBA00023065"/>
    </source>
</evidence>
<dbReference type="EMBL" id="QLSV01000006">
    <property type="protein sequence ID" value="RAR48095.1"/>
    <property type="molecule type" value="Genomic_DNA"/>
</dbReference>
<dbReference type="InterPro" id="IPR037066">
    <property type="entry name" value="Plug_dom_sf"/>
</dbReference>
<evidence type="ECO:0000259" key="14">
    <source>
        <dbReference type="Pfam" id="PF00593"/>
    </source>
</evidence>
<keyword evidence="11 12" id="KW-0998">Cell outer membrane</keyword>
<evidence type="ECO:0000256" key="3">
    <source>
        <dbReference type="ARBA" id="ARBA00022452"/>
    </source>
</evidence>
<evidence type="ECO:0000256" key="5">
    <source>
        <dbReference type="ARBA" id="ARBA00022692"/>
    </source>
</evidence>
<evidence type="ECO:0000256" key="11">
    <source>
        <dbReference type="ARBA" id="ARBA00023237"/>
    </source>
</evidence>
<evidence type="ECO:0000256" key="2">
    <source>
        <dbReference type="ARBA" id="ARBA00022448"/>
    </source>
</evidence>
<dbReference type="PANTHER" id="PTHR32552:SF68">
    <property type="entry name" value="FERRICHROME OUTER MEMBRANE TRANSPORTER_PHAGE RECEPTOR"/>
    <property type="match status" value="1"/>
</dbReference>
<keyword evidence="10 12" id="KW-0472">Membrane</keyword>
<keyword evidence="9 13" id="KW-0798">TonB box</keyword>
<dbReference type="RefSeq" id="WP_112085927.1">
    <property type="nucleotide sequence ID" value="NZ_QLSV01000006.1"/>
</dbReference>
<keyword evidence="7" id="KW-0408">Iron</keyword>
<dbReference type="PANTHER" id="PTHR32552">
    <property type="entry name" value="FERRICHROME IRON RECEPTOR-RELATED"/>
    <property type="match status" value="1"/>
</dbReference>
<dbReference type="Gene3D" id="2.170.130.10">
    <property type="entry name" value="TonB-dependent receptor, plug domain"/>
    <property type="match status" value="1"/>
</dbReference>
<evidence type="ECO:0000256" key="6">
    <source>
        <dbReference type="ARBA" id="ARBA00022729"/>
    </source>
</evidence>
<dbReference type="InterPro" id="IPR012910">
    <property type="entry name" value="Plug_dom"/>
</dbReference>
<dbReference type="InterPro" id="IPR036942">
    <property type="entry name" value="Beta-barrel_TonB_sf"/>
</dbReference>
<feature type="domain" description="TonB-dependent receptor plug" evidence="15">
    <location>
        <begin position="62"/>
        <end position="169"/>
    </location>
</feature>
<evidence type="ECO:0000259" key="15">
    <source>
        <dbReference type="Pfam" id="PF07715"/>
    </source>
</evidence>
<evidence type="ECO:0000313" key="16">
    <source>
        <dbReference type="EMBL" id="RAR48095.1"/>
    </source>
</evidence>
<evidence type="ECO:0000313" key="17">
    <source>
        <dbReference type="Proteomes" id="UP000249518"/>
    </source>
</evidence>
<sequence>MKILFNNRQYGSKTLSRYCFATFFLFSFIGFSQEQQTGVDTTKTKDIPLDEVLVSAIRVTAQSPVTFSNLRKEEFQSRNLGQDIPIMMNYLPSVVTTTDAGAGVGYTGIRVRGSDATRVNVTINGIPYNDSESQGTFWVNMPDFASSTESLQLQRGVGTSTNGAGAFGASLNLLTDSYSKEASGEISNSFGSFNTRKHTVKFSTGLMNDKFEIAGRLSNIVSDGYIDRASSDLKSYFLQGTYVGETTLIKALAFGGIQKTYQAWYGLEDPELREKNRTFNVAGMYFDDEGNMQFYDNETDNYQQDHYQLHWNERWSDHWSSNLAFHYTKGKGYFEQYRENEDFTDYGLNPISLGGETIDVTDLIRRRWLDNDFYGTTFSLNYKKDKIDFILGGGANKYEGAHFGEIIWAEFASQSEIRDRYYDDFSTKTDVNVFAKMNYDLTSKWRLFGDIQYRNVGFTANGVDTGIVNDTFNFINPKAGITYTLNQNNNFYFSYAKAQREPNRNDYENGNPRPEKLDDLELGWRYTTENVKLNVNSYFMLYKDQLVLTGELNDVGAPIRANSGDSYRLGLEVDASVKIMKQWIWQSNITLSQNRNNDFVFQKDGVIQNLGSTNIAFSPAIIYGNILTYNPVKGLQTSLLTKFVGKQYMGNIDSKMSVLDPYSTTDFNVSYEIETKKIFKSIQFNALINNIFDLKYESNGYFYTFDDDFSSPGTVTTIEGAGFYPQAGINFLAGVTLLF</sequence>
<dbReference type="Pfam" id="PF07715">
    <property type="entry name" value="Plug"/>
    <property type="match status" value="1"/>
</dbReference>